<dbReference type="WBParaSite" id="nRc.2.0.1.t41116-RA">
    <property type="protein sequence ID" value="nRc.2.0.1.t41116-RA"/>
    <property type="gene ID" value="nRc.2.0.1.g41116"/>
</dbReference>
<proteinExistence type="predicted"/>
<dbReference type="Proteomes" id="UP000887565">
    <property type="component" value="Unplaced"/>
</dbReference>
<protein>
    <submittedName>
        <fullName evidence="2">Uncharacterized protein</fullName>
    </submittedName>
</protein>
<dbReference type="AlphaFoldDB" id="A0A915KQT5"/>
<sequence>MVTMLKKLNDSILSITQVVSSYSNNKAALHFWKFSGSIAYYFAEKLEYIVPNLFDDHIRLGERTTSGLCCSTSTLVKVTLTLRLALMQTLVNGCVEDRPPNRLDFMNDTEL</sequence>
<evidence type="ECO:0000313" key="2">
    <source>
        <dbReference type="WBParaSite" id="nRc.2.0.1.t41116-RA"/>
    </source>
</evidence>
<accession>A0A915KQT5</accession>
<evidence type="ECO:0000313" key="1">
    <source>
        <dbReference type="Proteomes" id="UP000887565"/>
    </source>
</evidence>
<reference evidence="2" key="1">
    <citation type="submission" date="2022-11" db="UniProtKB">
        <authorList>
            <consortium name="WormBaseParasite"/>
        </authorList>
    </citation>
    <scope>IDENTIFICATION</scope>
</reference>
<keyword evidence="1" id="KW-1185">Reference proteome</keyword>
<name>A0A915KQT5_ROMCU</name>
<organism evidence="1 2">
    <name type="scientific">Romanomermis culicivorax</name>
    <name type="common">Nematode worm</name>
    <dbReference type="NCBI Taxonomy" id="13658"/>
    <lineage>
        <taxon>Eukaryota</taxon>
        <taxon>Metazoa</taxon>
        <taxon>Ecdysozoa</taxon>
        <taxon>Nematoda</taxon>
        <taxon>Enoplea</taxon>
        <taxon>Dorylaimia</taxon>
        <taxon>Mermithida</taxon>
        <taxon>Mermithoidea</taxon>
        <taxon>Mermithidae</taxon>
        <taxon>Romanomermis</taxon>
    </lineage>
</organism>